<evidence type="ECO:0000256" key="1">
    <source>
        <dbReference type="ARBA" id="ARBA00004651"/>
    </source>
</evidence>
<dbReference type="PRINTS" id="PR01036">
    <property type="entry name" value="TCRTETB"/>
</dbReference>
<feature type="transmembrane region" description="Helical" evidence="7">
    <location>
        <begin position="309"/>
        <end position="335"/>
    </location>
</feature>
<feature type="transmembrane region" description="Helical" evidence="7">
    <location>
        <begin position="248"/>
        <end position="266"/>
    </location>
</feature>
<evidence type="ECO:0000313" key="10">
    <source>
        <dbReference type="Proteomes" id="UP000248897"/>
    </source>
</evidence>
<feature type="transmembrane region" description="Helical" evidence="7">
    <location>
        <begin position="156"/>
        <end position="173"/>
    </location>
</feature>
<dbReference type="PANTHER" id="PTHR42718">
    <property type="entry name" value="MAJOR FACILITATOR SUPERFAMILY MULTIDRUG TRANSPORTER MFSC"/>
    <property type="match status" value="1"/>
</dbReference>
<dbReference type="AlphaFoldDB" id="A0A2X4UEU0"/>
<keyword evidence="6 7" id="KW-0472">Membrane</keyword>
<feature type="transmembrane region" description="Helical" evidence="7">
    <location>
        <begin position="371"/>
        <end position="391"/>
    </location>
</feature>
<keyword evidence="5 7" id="KW-1133">Transmembrane helix</keyword>
<feature type="transmembrane region" description="Helical" evidence="7">
    <location>
        <begin position="469"/>
        <end position="488"/>
    </location>
</feature>
<organism evidence="9 10">
    <name type="scientific">Serratia plymuthica</name>
    <dbReference type="NCBI Taxonomy" id="82996"/>
    <lineage>
        <taxon>Bacteria</taxon>
        <taxon>Pseudomonadati</taxon>
        <taxon>Pseudomonadota</taxon>
        <taxon>Gammaproteobacteria</taxon>
        <taxon>Enterobacterales</taxon>
        <taxon>Yersiniaceae</taxon>
        <taxon>Serratia</taxon>
    </lineage>
</organism>
<comment type="subcellular location">
    <subcellularLocation>
        <location evidence="1">Cell membrane</location>
        <topology evidence="1">Multi-pass membrane protein</topology>
    </subcellularLocation>
</comment>
<dbReference type="InterPro" id="IPR020846">
    <property type="entry name" value="MFS_dom"/>
</dbReference>
<evidence type="ECO:0000256" key="2">
    <source>
        <dbReference type="ARBA" id="ARBA00022448"/>
    </source>
</evidence>
<dbReference type="GO" id="GO:0005886">
    <property type="term" value="C:plasma membrane"/>
    <property type="evidence" value="ECO:0007669"/>
    <property type="project" value="UniProtKB-SubCell"/>
</dbReference>
<dbReference type="STRING" id="82996.ADP72_00165"/>
<evidence type="ECO:0000256" key="3">
    <source>
        <dbReference type="ARBA" id="ARBA00022475"/>
    </source>
</evidence>
<feature type="transmembrane region" description="Helical" evidence="7">
    <location>
        <begin position="347"/>
        <end position="364"/>
    </location>
</feature>
<dbReference type="FunFam" id="1.20.1250.20:FF:000168">
    <property type="entry name" value="Transporter, major facilitator family"/>
    <property type="match status" value="1"/>
</dbReference>
<feature type="domain" description="Major facilitator superfamily (MFS) profile" evidence="8">
    <location>
        <begin position="57"/>
        <end position="494"/>
    </location>
</feature>
<dbReference type="SUPFAM" id="SSF103473">
    <property type="entry name" value="MFS general substrate transporter"/>
    <property type="match status" value="1"/>
</dbReference>
<gene>
    <name evidence="9" type="primary">stp_3</name>
    <name evidence="9" type="ORF">NCTC12961_02579</name>
</gene>
<evidence type="ECO:0000259" key="8">
    <source>
        <dbReference type="PROSITE" id="PS50850"/>
    </source>
</evidence>
<feature type="transmembrane region" description="Helical" evidence="7">
    <location>
        <begin position="99"/>
        <end position="119"/>
    </location>
</feature>
<feature type="transmembrane region" description="Helical" evidence="7">
    <location>
        <begin position="126"/>
        <end position="150"/>
    </location>
</feature>
<dbReference type="InterPro" id="IPR036259">
    <property type="entry name" value="MFS_trans_sf"/>
</dbReference>
<evidence type="ECO:0000256" key="6">
    <source>
        <dbReference type="ARBA" id="ARBA00023136"/>
    </source>
</evidence>
<evidence type="ECO:0000256" key="7">
    <source>
        <dbReference type="SAM" id="Phobius"/>
    </source>
</evidence>
<dbReference type="PROSITE" id="PS50850">
    <property type="entry name" value="MFS"/>
    <property type="match status" value="1"/>
</dbReference>
<sequence length="505" mass="53555">MNELDSNSHRLLQLSRPLKVQLPTNMISMLILPCINTFEINMRSCTDGLPVPQRYGAILAIALGITVSVLDGAIANVALPTIARDLNASPASSIWVVNAYQLAITISLLSLASLGDLIGYRRIYQAGLLVFSITSLFCALSDSLVTLTIARVLQGFGAAAIMSVNTALIRIIYPQRFLGRGMGINSLIVAFSSAAGPTVAAAILSVASWQWLFAINLPIGIVALALGMKYLPANSQKSSNQRFDPTSAVMNALTFGLLITAISGFAQGQSLTLIFSEIAVLMVIGFFFVRRQLRQEFPLLPVDLLRIPIFALSMGTSICSFAAQMLAMVSLPFFLQSTLGRDEVATGLLLTPWPLAIIVMAPIAGRLVERVHAGLLGCIGLGVFALGLFLLAMLPHNPSDLDIIWRMVLCGAGFGLFQSPNNHTIISAAPRNRSGGASGMLGTARLLGQTSGAALVALMFNLFPTSGTHASLILAGTFATLAAAVSSLRITQPRAEPVEHSPQAK</sequence>
<dbReference type="EMBL" id="LS483469">
    <property type="protein sequence ID" value="SQI38376.1"/>
    <property type="molecule type" value="Genomic_DNA"/>
</dbReference>
<dbReference type="GO" id="GO:0022857">
    <property type="term" value="F:transmembrane transporter activity"/>
    <property type="evidence" value="ECO:0007669"/>
    <property type="project" value="InterPro"/>
</dbReference>
<keyword evidence="3" id="KW-1003">Cell membrane</keyword>
<feature type="transmembrane region" description="Helical" evidence="7">
    <location>
        <begin position="209"/>
        <end position="227"/>
    </location>
</feature>
<feature type="transmembrane region" description="Helical" evidence="7">
    <location>
        <begin position="20"/>
        <end position="38"/>
    </location>
</feature>
<dbReference type="Proteomes" id="UP000248897">
    <property type="component" value="Chromosome 1"/>
</dbReference>
<dbReference type="InterPro" id="IPR011701">
    <property type="entry name" value="MFS"/>
</dbReference>
<evidence type="ECO:0000256" key="5">
    <source>
        <dbReference type="ARBA" id="ARBA00022989"/>
    </source>
</evidence>
<reference evidence="9 10" key="1">
    <citation type="submission" date="2018-06" db="EMBL/GenBank/DDBJ databases">
        <authorList>
            <consortium name="Pathogen Informatics"/>
            <person name="Doyle S."/>
        </authorList>
    </citation>
    <scope>NUCLEOTIDE SEQUENCE [LARGE SCALE GENOMIC DNA]</scope>
    <source>
        <strain evidence="9 10">NCTC12961</strain>
    </source>
</reference>
<dbReference type="Gene3D" id="1.20.1720.10">
    <property type="entry name" value="Multidrug resistance protein D"/>
    <property type="match status" value="1"/>
</dbReference>
<proteinExistence type="predicted"/>
<evidence type="ECO:0000256" key="4">
    <source>
        <dbReference type="ARBA" id="ARBA00022692"/>
    </source>
</evidence>
<protein>
    <submittedName>
        <fullName evidence="9">Spectinomycin tetracycline efflux pump</fullName>
    </submittedName>
</protein>
<feature type="transmembrane region" description="Helical" evidence="7">
    <location>
        <begin position="58"/>
        <end position="79"/>
    </location>
</feature>
<dbReference type="CDD" id="cd17321">
    <property type="entry name" value="MFS_MMR_MDR_like"/>
    <property type="match status" value="1"/>
</dbReference>
<dbReference type="FunFam" id="1.20.1720.10:FF:000011">
    <property type="entry name" value="Transporter, major facilitator family"/>
    <property type="match status" value="1"/>
</dbReference>
<evidence type="ECO:0000313" key="9">
    <source>
        <dbReference type="EMBL" id="SQI38376.1"/>
    </source>
</evidence>
<name>A0A2X4UEU0_SERPL</name>
<accession>A0A2X4UEU0</accession>
<dbReference type="Gene3D" id="1.20.1250.20">
    <property type="entry name" value="MFS general substrate transporter like domains"/>
    <property type="match status" value="1"/>
</dbReference>
<feature type="transmembrane region" description="Helical" evidence="7">
    <location>
        <begin position="185"/>
        <end position="203"/>
    </location>
</feature>
<keyword evidence="2" id="KW-0813">Transport</keyword>
<dbReference type="PANTHER" id="PTHR42718:SF46">
    <property type="entry name" value="BLR6921 PROTEIN"/>
    <property type="match status" value="1"/>
</dbReference>
<keyword evidence="4 7" id="KW-0812">Transmembrane</keyword>
<feature type="transmembrane region" description="Helical" evidence="7">
    <location>
        <begin position="272"/>
        <end position="289"/>
    </location>
</feature>
<dbReference type="Pfam" id="PF07690">
    <property type="entry name" value="MFS_1"/>
    <property type="match status" value="1"/>
</dbReference>